<evidence type="ECO:0000313" key="1">
    <source>
        <dbReference type="EMBL" id="KAK7497878.1"/>
    </source>
</evidence>
<dbReference type="EMBL" id="JACVVK020000054">
    <property type="protein sequence ID" value="KAK7497878.1"/>
    <property type="molecule type" value="Genomic_DNA"/>
</dbReference>
<keyword evidence="2" id="KW-1185">Reference proteome</keyword>
<organism evidence="1 2">
    <name type="scientific">Batillaria attramentaria</name>
    <dbReference type="NCBI Taxonomy" id="370345"/>
    <lineage>
        <taxon>Eukaryota</taxon>
        <taxon>Metazoa</taxon>
        <taxon>Spiralia</taxon>
        <taxon>Lophotrochozoa</taxon>
        <taxon>Mollusca</taxon>
        <taxon>Gastropoda</taxon>
        <taxon>Caenogastropoda</taxon>
        <taxon>Sorbeoconcha</taxon>
        <taxon>Cerithioidea</taxon>
        <taxon>Batillariidae</taxon>
        <taxon>Batillaria</taxon>
    </lineage>
</organism>
<name>A0ABD0LF52_9CAEN</name>
<sequence length="108" mass="11886">MSYHALSDYPGTKSLRALSTCSTLQTTQVRFPVQLMFTGAVCGPGTCILSGIECPLWGKTSRPYENTTVCMEQTFRKQSAAENRIGRSICSEGFAIAFLSKDYRKLAC</sequence>
<protein>
    <submittedName>
        <fullName evidence="1">Uncharacterized protein</fullName>
    </submittedName>
</protein>
<gene>
    <name evidence="1" type="ORF">BaRGS_00010749</name>
</gene>
<dbReference type="Proteomes" id="UP001519460">
    <property type="component" value="Unassembled WGS sequence"/>
</dbReference>
<reference evidence="1 2" key="1">
    <citation type="journal article" date="2023" name="Sci. Data">
        <title>Genome assembly of the Korean intertidal mud-creeper Batillaria attramentaria.</title>
        <authorList>
            <person name="Patra A.K."/>
            <person name="Ho P.T."/>
            <person name="Jun S."/>
            <person name="Lee S.J."/>
            <person name="Kim Y."/>
            <person name="Won Y.J."/>
        </authorList>
    </citation>
    <scope>NUCLEOTIDE SEQUENCE [LARGE SCALE GENOMIC DNA]</scope>
    <source>
        <strain evidence="1">Wonlab-2016</strain>
    </source>
</reference>
<proteinExistence type="predicted"/>
<accession>A0ABD0LF52</accession>
<evidence type="ECO:0000313" key="2">
    <source>
        <dbReference type="Proteomes" id="UP001519460"/>
    </source>
</evidence>
<comment type="caution">
    <text evidence="1">The sequence shown here is derived from an EMBL/GenBank/DDBJ whole genome shotgun (WGS) entry which is preliminary data.</text>
</comment>
<dbReference type="AlphaFoldDB" id="A0ABD0LF52"/>